<accession>A0A4U8WAD4</accession>
<feature type="transmembrane region" description="Helical" evidence="1">
    <location>
        <begin position="20"/>
        <end position="40"/>
    </location>
</feature>
<dbReference type="Proteomes" id="UP000290013">
    <property type="component" value="Chromosome"/>
</dbReference>
<dbReference type="AlphaFoldDB" id="A0A4U8WAD4"/>
<dbReference type="EMBL" id="LR215974">
    <property type="protein sequence ID" value="VFB02140.1"/>
    <property type="molecule type" value="Genomic_DNA"/>
</dbReference>
<keyword evidence="1" id="KW-0812">Transmembrane</keyword>
<evidence type="ECO:0000256" key="1">
    <source>
        <dbReference type="SAM" id="Phobius"/>
    </source>
</evidence>
<evidence type="ECO:0000313" key="3">
    <source>
        <dbReference type="Proteomes" id="UP000290013"/>
    </source>
</evidence>
<proteinExistence type="predicted"/>
<sequence>MFLKNSNFSASVYFVDPSPLKVLPISIFALYGVFILFEILPINIASISNVS</sequence>
<keyword evidence="1" id="KW-0472">Membrane</keyword>
<keyword evidence="1" id="KW-1133">Transmembrane helix</keyword>
<name>A0A4U8WAD4_9FLAO</name>
<reference evidence="2 3" key="1">
    <citation type="submission" date="2019-02" db="EMBL/GenBank/DDBJ databases">
        <authorList>
            <consortium name="Pathogen Informatics"/>
        </authorList>
    </citation>
    <scope>NUCLEOTIDE SEQUENCE [LARGE SCALE GENOMIC DNA]</scope>
    <source>
        <strain evidence="2 3">3012STDY6944375</strain>
    </source>
</reference>
<dbReference type="KEGG" id="ctai:NCTC12078_00113"/>
<evidence type="ECO:0000313" key="2">
    <source>
        <dbReference type="EMBL" id="VFB02140.1"/>
    </source>
</evidence>
<gene>
    <name evidence="2" type="ORF">NCTC12078_00113</name>
</gene>
<protein>
    <submittedName>
        <fullName evidence="2">Uncharacterized protein</fullName>
    </submittedName>
</protein>
<organism evidence="2 3">
    <name type="scientific">Chryseobacterium taihuense</name>
    <dbReference type="NCBI Taxonomy" id="1141221"/>
    <lineage>
        <taxon>Bacteria</taxon>
        <taxon>Pseudomonadati</taxon>
        <taxon>Bacteroidota</taxon>
        <taxon>Flavobacteriia</taxon>
        <taxon>Flavobacteriales</taxon>
        <taxon>Weeksellaceae</taxon>
        <taxon>Chryseobacterium group</taxon>
        <taxon>Chryseobacterium</taxon>
    </lineage>
</organism>